<keyword evidence="4" id="KW-1185">Reference proteome</keyword>
<dbReference type="Proteomes" id="UP000481033">
    <property type="component" value="Unassembled WGS sequence"/>
</dbReference>
<evidence type="ECO:0000313" key="4">
    <source>
        <dbReference type="Proteomes" id="UP000481033"/>
    </source>
</evidence>
<dbReference type="Pfam" id="PF13827">
    <property type="entry name" value="DUF4189"/>
    <property type="match status" value="1"/>
</dbReference>
<keyword evidence="1" id="KW-0732">Signal</keyword>
<feature type="signal peptide" evidence="1">
    <location>
        <begin position="1"/>
        <end position="22"/>
    </location>
</feature>
<evidence type="ECO:0000256" key="1">
    <source>
        <dbReference type="SAM" id="SignalP"/>
    </source>
</evidence>
<accession>A0A6M0RFC0</accession>
<dbReference type="InterPro" id="IPR025240">
    <property type="entry name" value="DUF4189"/>
</dbReference>
<dbReference type="EMBL" id="QXHD01000004">
    <property type="protein sequence ID" value="NEZ54947.1"/>
    <property type="molecule type" value="Genomic_DNA"/>
</dbReference>
<feature type="chain" id="PRO_5026745707" evidence="1">
    <location>
        <begin position="23"/>
        <end position="115"/>
    </location>
</feature>
<name>A0A6M0RFC0_9CYAN</name>
<gene>
    <name evidence="3" type="ORF">DXZ20_04415</name>
</gene>
<reference evidence="3 4" key="1">
    <citation type="journal article" date="2020" name="Microb. Ecol.">
        <title>Ecogenomics of the Marine Benthic Filamentous Cyanobacterium Adonisia.</title>
        <authorList>
            <person name="Walter J.M."/>
            <person name="Coutinho F.H."/>
            <person name="Leomil L."/>
            <person name="Hargreaves P.I."/>
            <person name="Campeao M.E."/>
            <person name="Vieira V.V."/>
            <person name="Silva B.S."/>
            <person name="Fistarol G.O."/>
            <person name="Salomon P.S."/>
            <person name="Sawabe T."/>
            <person name="Mino S."/>
            <person name="Hosokawa M."/>
            <person name="Miyashita H."/>
            <person name="Maruyama F."/>
            <person name="van Verk M.C."/>
            <person name="Dutilh B.E."/>
            <person name="Thompson C.C."/>
            <person name="Thompson F.L."/>
        </authorList>
    </citation>
    <scope>NUCLEOTIDE SEQUENCE [LARGE SCALE GENOMIC DNA]</scope>
    <source>
        <strain evidence="3 4">CCMR0081</strain>
    </source>
</reference>
<protein>
    <submittedName>
        <fullName evidence="3">DUF4189 domain-containing protein</fullName>
    </submittedName>
</protein>
<dbReference type="RefSeq" id="WP_163661899.1">
    <property type="nucleotide sequence ID" value="NZ_QXHD01000004.1"/>
</dbReference>
<sequence>MLKPIFLSLLILSTILVTHVQAAQRYGAIAISHSGDWGVATNYLSVNSAEREALRSCGDINCSVRVSFRGCGAIAEYDRTLSWGVASTLIRARGQALSALEGQGEILAEVCNREN</sequence>
<proteinExistence type="predicted"/>
<evidence type="ECO:0000259" key="2">
    <source>
        <dbReference type="Pfam" id="PF13827"/>
    </source>
</evidence>
<feature type="domain" description="DUF4189" evidence="2">
    <location>
        <begin position="26"/>
        <end position="109"/>
    </location>
</feature>
<comment type="caution">
    <text evidence="3">The sequence shown here is derived from an EMBL/GenBank/DDBJ whole genome shotgun (WGS) entry which is preliminary data.</text>
</comment>
<organism evidence="3 4">
    <name type="scientific">Adonisia turfae CCMR0081</name>
    <dbReference type="NCBI Taxonomy" id="2292702"/>
    <lineage>
        <taxon>Bacteria</taxon>
        <taxon>Bacillati</taxon>
        <taxon>Cyanobacteriota</taxon>
        <taxon>Adonisia</taxon>
        <taxon>Adonisia turfae</taxon>
    </lineage>
</organism>
<evidence type="ECO:0000313" key="3">
    <source>
        <dbReference type="EMBL" id="NEZ54947.1"/>
    </source>
</evidence>
<dbReference type="AlphaFoldDB" id="A0A6M0RFC0"/>